<dbReference type="STRING" id="304371.MCP_1284"/>
<evidence type="ECO:0000313" key="3">
    <source>
        <dbReference type="Proteomes" id="UP000001882"/>
    </source>
</evidence>
<dbReference type="InterPro" id="IPR028096">
    <property type="entry name" value="EfeO_Cupredoxin"/>
</dbReference>
<proteinExistence type="predicted"/>
<reference evidence="2 3" key="1">
    <citation type="journal article" date="2007" name="Appl. Environ. Microbiol.">
        <title>Isolation of key methanogens for global methane emission from rice paddy fields: a novel isolate affiliated with the clone cluster rice cluster I.</title>
        <authorList>
            <person name="Sakai S."/>
            <person name="Imachi H."/>
            <person name="Sekiguchi Y."/>
            <person name="Ohashi A."/>
            <person name="Harada H."/>
            <person name="Kamagata Y."/>
        </authorList>
    </citation>
    <scope>NUCLEOTIDE SEQUENCE [LARGE SCALE GENOMIC DNA]</scope>
    <source>
        <strain evidence="3">DSM 17711 / JCM 13418 / NBRC 101707 / SANAE</strain>
    </source>
</reference>
<gene>
    <name evidence="2" type="ordered locus">MCP_1284</name>
</gene>
<protein>
    <submittedName>
        <fullName evidence="2">Copper binding protein</fullName>
    </submittedName>
</protein>
<dbReference type="eggNOG" id="arCOG02929">
    <property type="taxonomic scope" value="Archaea"/>
</dbReference>
<evidence type="ECO:0000259" key="1">
    <source>
        <dbReference type="Pfam" id="PF13473"/>
    </source>
</evidence>
<dbReference type="InParanoid" id="D1YY34"/>
<reference evidence="2 3" key="2">
    <citation type="journal article" date="2008" name="Int. J. Syst. Evol. Microbiol.">
        <title>Methanocella paludicola gen. nov., sp. nov., a methane-producing archaeon, the first isolate of the lineage 'Rice Cluster I', and proposal of the new archaeal order Methanocellales ord. nov.</title>
        <authorList>
            <person name="Sakai S."/>
            <person name="Imachi H."/>
            <person name="Hanada S."/>
            <person name="Ohashi A."/>
            <person name="Harada H."/>
            <person name="Kamagata Y."/>
        </authorList>
    </citation>
    <scope>NUCLEOTIDE SEQUENCE [LARGE SCALE GENOMIC DNA]</scope>
    <source>
        <strain evidence="3">DSM 17711 / JCM 13418 / NBRC 101707 / SANAE</strain>
    </source>
</reference>
<dbReference type="RefSeq" id="WP_012900035.1">
    <property type="nucleotide sequence ID" value="NC_013665.1"/>
</dbReference>
<dbReference type="AlphaFoldDB" id="D1YY34"/>
<dbReference type="Gene3D" id="2.60.40.420">
    <property type="entry name" value="Cupredoxins - blue copper proteins"/>
    <property type="match status" value="1"/>
</dbReference>
<sequence length="102" mass="11218">MKIGVLIMLAMVALFLTGTATAATEQVLIRHFQFQPAEITINKGDTVTWMHPGPVSHTVKFADSESPILKNGGMYSKKFDQAGTFNYECGIHPYMKGTVIVK</sequence>
<accession>D1YY34</accession>
<dbReference type="SUPFAM" id="SSF49503">
    <property type="entry name" value="Cupredoxins"/>
    <property type="match status" value="1"/>
</dbReference>
<dbReference type="Proteomes" id="UP000001882">
    <property type="component" value="Chromosome"/>
</dbReference>
<dbReference type="GeneID" id="8681260"/>
<feature type="domain" description="EfeO-type cupredoxin-like" evidence="1">
    <location>
        <begin position="7"/>
        <end position="101"/>
    </location>
</feature>
<dbReference type="OrthoDB" id="11836at2157"/>
<name>D1YY34_METPS</name>
<dbReference type="InterPro" id="IPR052721">
    <property type="entry name" value="ET_Amicyanin"/>
</dbReference>
<dbReference type="EMBL" id="AP011532">
    <property type="protein sequence ID" value="BAI61356.1"/>
    <property type="molecule type" value="Genomic_DNA"/>
</dbReference>
<keyword evidence="3" id="KW-1185">Reference proteome</keyword>
<dbReference type="InterPro" id="IPR008972">
    <property type="entry name" value="Cupredoxin"/>
</dbReference>
<dbReference type="PANTHER" id="PTHR36507:SF1">
    <property type="entry name" value="BLL1555 PROTEIN"/>
    <property type="match status" value="1"/>
</dbReference>
<organism evidence="2 3">
    <name type="scientific">Methanocella paludicola (strain DSM 17711 / JCM 13418 / NBRC 101707 / SANAE)</name>
    <dbReference type="NCBI Taxonomy" id="304371"/>
    <lineage>
        <taxon>Archaea</taxon>
        <taxon>Methanobacteriati</taxon>
        <taxon>Methanobacteriota</taxon>
        <taxon>Stenosarchaea group</taxon>
        <taxon>Methanomicrobia</taxon>
        <taxon>Methanocellales</taxon>
        <taxon>Methanocellaceae</taxon>
        <taxon>Methanocella</taxon>
    </lineage>
</organism>
<dbReference type="Pfam" id="PF13473">
    <property type="entry name" value="Cupredoxin_1"/>
    <property type="match status" value="1"/>
</dbReference>
<reference evidence="3" key="3">
    <citation type="journal article" date="2011" name="PLoS ONE">
        <title>Genome sequence of a mesophilic hydrogenotrophic methanogen Methanocella paludicola, the first cultivated representative of the order Methanocellales.</title>
        <authorList>
            <person name="Sakai S."/>
            <person name="Takaki Y."/>
            <person name="Shimamura S."/>
            <person name="Sekine M."/>
            <person name="Tajima T."/>
            <person name="Kosugi H."/>
            <person name="Ichikawa N."/>
            <person name="Tasumi E."/>
            <person name="Hiraki A.T."/>
            <person name="Shimizu A."/>
            <person name="Kato Y."/>
            <person name="Nishiko R."/>
            <person name="Mori K."/>
            <person name="Fujita N."/>
            <person name="Imachi H."/>
            <person name="Takai K."/>
        </authorList>
    </citation>
    <scope>NUCLEOTIDE SEQUENCE [LARGE SCALE GENOMIC DNA]</scope>
    <source>
        <strain evidence="3">DSM 17711 / JCM 13418 / NBRC 101707 / SANAE</strain>
    </source>
</reference>
<dbReference type="KEGG" id="mpd:MCP_1284"/>
<dbReference type="PANTHER" id="PTHR36507">
    <property type="entry name" value="BLL1555 PROTEIN"/>
    <property type="match status" value="1"/>
</dbReference>
<evidence type="ECO:0000313" key="2">
    <source>
        <dbReference type="EMBL" id="BAI61356.1"/>
    </source>
</evidence>